<name>A0A915EXP2_9CEST</name>
<dbReference type="InterPro" id="IPR013020">
    <property type="entry name" value="Rad3/Chl1-like"/>
</dbReference>
<dbReference type="Gene3D" id="3.30.40.10">
    <property type="entry name" value="Zinc/RING finger domain, C3HC4 (zinc finger)"/>
    <property type="match status" value="1"/>
</dbReference>
<evidence type="ECO:0000256" key="2">
    <source>
        <dbReference type="ARBA" id="ARBA00004123"/>
    </source>
</evidence>
<evidence type="ECO:0000259" key="30">
    <source>
        <dbReference type="PROSITE" id="PS50003"/>
    </source>
</evidence>
<reference evidence="34" key="1">
    <citation type="submission" date="2022-11" db="UniProtKB">
        <authorList>
            <consortium name="WormBaseParasite"/>
        </authorList>
    </citation>
    <scope>IDENTIFICATION</scope>
</reference>
<evidence type="ECO:0000259" key="31">
    <source>
        <dbReference type="PROSITE" id="PS50178"/>
    </source>
</evidence>
<dbReference type="GO" id="GO:0008270">
    <property type="term" value="F:zinc ion binding"/>
    <property type="evidence" value="ECO:0007669"/>
    <property type="project" value="UniProtKB-KW"/>
</dbReference>
<keyword evidence="11" id="KW-0347">Helicase</keyword>
<evidence type="ECO:0000256" key="8">
    <source>
        <dbReference type="ARBA" id="ARBA00022763"/>
    </source>
</evidence>
<dbReference type="Pfam" id="PF06733">
    <property type="entry name" value="DEAD_2"/>
    <property type="match status" value="1"/>
</dbReference>
<dbReference type="InterPro" id="IPR010643">
    <property type="entry name" value="HBB"/>
</dbReference>
<feature type="region of interest" description="Disordered" evidence="29">
    <location>
        <begin position="1171"/>
        <end position="1193"/>
    </location>
</feature>
<accession>A0A915EXP2</accession>
<feature type="domain" description="PH" evidence="30">
    <location>
        <begin position="72"/>
        <end position="167"/>
    </location>
</feature>
<dbReference type="InterPro" id="IPR000306">
    <property type="entry name" value="Znf_FYVE"/>
</dbReference>
<dbReference type="GO" id="GO:0051539">
    <property type="term" value="F:4 iron, 4 sulfur cluster binding"/>
    <property type="evidence" value="ECO:0007669"/>
    <property type="project" value="UniProtKB-KW"/>
</dbReference>
<dbReference type="InterPro" id="IPR013083">
    <property type="entry name" value="Znf_RING/FYVE/PHD"/>
</dbReference>
<dbReference type="Gene3D" id="2.30.29.30">
    <property type="entry name" value="Pleckstrin-homology domain (PH domain)/Phosphotyrosine-binding domain (PTB)"/>
    <property type="match status" value="1"/>
</dbReference>
<dbReference type="SMART" id="SM00491">
    <property type="entry name" value="HELICc2"/>
    <property type="match status" value="1"/>
</dbReference>
<dbReference type="EC" id="5.6.2.3" evidence="20"/>
<keyword evidence="28" id="KW-0175">Coiled coil</keyword>
<dbReference type="InterPro" id="IPR001849">
    <property type="entry name" value="PH_domain"/>
</dbReference>
<dbReference type="SMART" id="SM00488">
    <property type="entry name" value="DEXDc2"/>
    <property type="match status" value="1"/>
</dbReference>
<evidence type="ECO:0000256" key="6">
    <source>
        <dbReference type="ARBA" id="ARBA00022723"/>
    </source>
</evidence>
<evidence type="ECO:0000256" key="14">
    <source>
        <dbReference type="ARBA" id="ARBA00023004"/>
    </source>
</evidence>
<dbReference type="GO" id="GO:0003684">
    <property type="term" value="F:damaged DNA binding"/>
    <property type="evidence" value="ECO:0007669"/>
    <property type="project" value="TreeGrafter"/>
</dbReference>
<evidence type="ECO:0000256" key="22">
    <source>
        <dbReference type="ARBA" id="ARBA00078828"/>
    </source>
</evidence>
<dbReference type="Pfam" id="PF22697">
    <property type="entry name" value="SOS1_NGEF_PH"/>
    <property type="match status" value="1"/>
</dbReference>
<dbReference type="GO" id="GO:0016818">
    <property type="term" value="F:hydrolase activity, acting on acid anhydrides, in phosphorus-containing anhydrides"/>
    <property type="evidence" value="ECO:0007669"/>
    <property type="project" value="InterPro"/>
</dbReference>
<evidence type="ECO:0000256" key="15">
    <source>
        <dbReference type="ARBA" id="ARBA00023014"/>
    </source>
</evidence>
<evidence type="ECO:0000256" key="28">
    <source>
        <dbReference type="SAM" id="Coils"/>
    </source>
</evidence>
<evidence type="ECO:0000256" key="17">
    <source>
        <dbReference type="ARBA" id="ARBA00023204"/>
    </source>
</evidence>
<dbReference type="PROSITE" id="PS50003">
    <property type="entry name" value="PH_DOMAIN"/>
    <property type="match status" value="1"/>
</dbReference>
<keyword evidence="12" id="KW-0862">Zinc</keyword>
<dbReference type="NCBIfam" id="TIGR00604">
    <property type="entry name" value="rad3"/>
    <property type="match status" value="1"/>
</dbReference>
<keyword evidence="16" id="KW-0238">DNA-binding</keyword>
<organism evidence="33 34">
    <name type="scientific">Echinococcus canadensis</name>
    <dbReference type="NCBI Taxonomy" id="519352"/>
    <lineage>
        <taxon>Eukaryota</taxon>
        <taxon>Metazoa</taxon>
        <taxon>Spiralia</taxon>
        <taxon>Lophotrochozoa</taxon>
        <taxon>Platyhelminthes</taxon>
        <taxon>Cestoda</taxon>
        <taxon>Eucestoda</taxon>
        <taxon>Cyclophyllidea</taxon>
        <taxon>Taeniidae</taxon>
        <taxon>Echinococcus</taxon>
        <taxon>Echinococcus canadensis group</taxon>
    </lineage>
</organism>
<keyword evidence="8" id="KW-0227">DNA damage</keyword>
<dbReference type="Pfam" id="PF06777">
    <property type="entry name" value="HBB"/>
    <property type="match status" value="1"/>
</dbReference>
<keyword evidence="9 27" id="KW-0863">Zinc-finger</keyword>
<dbReference type="GO" id="GO:0043139">
    <property type="term" value="F:5'-3' DNA helicase activity"/>
    <property type="evidence" value="ECO:0007669"/>
    <property type="project" value="UniProtKB-EC"/>
</dbReference>
<evidence type="ECO:0000256" key="3">
    <source>
        <dbReference type="ARBA" id="ARBA00009146"/>
    </source>
</evidence>
<evidence type="ECO:0000256" key="16">
    <source>
        <dbReference type="ARBA" id="ARBA00023125"/>
    </source>
</evidence>
<dbReference type="PANTHER" id="PTHR11472">
    <property type="entry name" value="DNA REPAIR DEAD HELICASE RAD3/XP-D SUBFAMILY MEMBER"/>
    <property type="match status" value="1"/>
</dbReference>
<dbReference type="InterPro" id="IPR011993">
    <property type="entry name" value="PH-like_dom_sf"/>
</dbReference>
<dbReference type="InterPro" id="IPR027417">
    <property type="entry name" value="P-loop_NTPase"/>
</dbReference>
<evidence type="ECO:0000256" key="21">
    <source>
        <dbReference type="ARBA" id="ARBA00048954"/>
    </source>
</evidence>
<dbReference type="InterPro" id="IPR006555">
    <property type="entry name" value="ATP-dep_Helicase_C"/>
</dbReference>
<dbReference type="FunFam" id="3.40.50.300:FF:000128">
    <property type="entry name" value="Putative DNA repair helicase RAD3"/>
    <property type="match status" value="1"/>
</dbReference>
<comment type="cofactor">
    <cofactor evidence="1">
        <name>[4Fe-4S] cluster</name>
        <dbReference type="ChEBI" id="CHEBI:49883"/>
    </cofactor>
</comment>
<comment type="subcellular location">
    <subcellularLocation>
        <location evidence="2">Nucleus</location>
    </subcellularLocation>
</comment>
<keyword evidence="6" id="KW-0479">Metal-binding</keyword>
<protein>
    <recommendedName>
        <fullName evidence="4">General transcription and DNA repair factor IIH helicase subunit XPD</fullName>
        <ecNumber evidence="20">5.6.2.3</ecNumber>
    </recommendedName>
    <alternativeName>
        <fullName evidence="23">CXPD</fullName>
    </alternativeName>
    <alternativeName>
        <fullName evidence="24">DNA 5'-3' helicase XPD</fullName>
    </alternativeName>
    <alternativeName>
        <fullName evidence="22">DNA excision repair protein ERCC-2</fullName>
    </alternativeName>
    <alternativeName>
        <fullName evidence="25">DNA repair protein complementing XP-D cells</fullName>
    </alternativeName>
    <alternativeName>
        <fullName evidence="26">Xeroderma pigmentosum group D-complementing protein</fullName>
    </alternativeName>
</protein>
<dbReference type="GO" id="GO:0006289">
    <property type="term" value="P:nucleotide-excision repair"/>
    <property type="evidence" value="ECO:0007669"/>
    <property type="project" value="InterPro"/>
</dbReference>
<evidence type="ECO:0000256" key="19">
    <source>
        <dbReference type="ARBA" id="ARBA00023242"/>
    </source>
</evidence>
<evidence type="ECO:0000256" key="26">
    <source>
        <dbReference type="ARBA" id="ARBA00082576"/>
    </source>
</evidence>
<dbReference type="SMART" id="SM00064">
    <property type="entry name" value="FYVE"/>
    <property type="match status" value="1"/>
</dbReference>
<dbReference type="PROSITE" id="PS51193">
    <property type="entry name" value="HELICASE_ATP_BIND_2"/>
    <property type="match status" value="1"/>
</dbReference>
<dbReference type="InterPro" id="IPR014013">
    <property type="entry name" value="Helic_SF1/SF2_ATP-bd_DinG/Rad3"/>
</dbReference>
<evidence type="ECO:0000256" key="5">
    <source>
        <dbReference type="ARBA" id="ARBA00022485"/>
    </source>
</evidence>
<evidence type="ECO:0000256" key="7">
    <source>
        <dbReference type="ARBA" id="ARBA00022741"/>
    </source>
</evidence>
<dbReference type="InterPro" id="IPR017455">
    <property type="entry name" value="Znf_FYVE-rel"/>
</dbReference>
<dbReference type="FunFam" id="3.40.50.300:FF:000135">
    <property type="entry name" value="DNA repair helicase RAD3, putative"/>
    <property type="match status" value="1"/>
</dbReference>
<evidence type="ECO:0000256" key="20">
    <source>
        <dbReference type="ARBA" id="ARBA00044969"/>
    </source>
</evidence>
<dbReference type="GO" id="GO:0045951">
    <property type="term" value="P:positive regulation of mitotic recombination"/>
    <property type="evidence" value="ECO:0007669"/>
    <property type="project" value="TreeGrafter"/>
</dbReference>
<keyword evidence="13" id="KW-0067">ATP-binding</keyword>
<dbReference type="SMART" id="SM00233">
    <property type="entry name" value="PH"/>
    <property type="match status" value="1"/>
</dbReference>
<evidence type="ECO:0000256" key="25">
    <source>
        <dbReference type="ARBA" id="ARBA00081188"/>
    </source>
</evidence>
<dbReference type="GO" id="GO:0006366">
    <property type="term" value="P:transcription by RNA polymerase II"/>
    <property type="evidence" value="ECO:0007669"/>
    <property type="project" value="TreeGrafter"/>
</dbReference>
<proteinExistence type="inferred from homology"/>
<feature type="region of interest" description="Disordered" evidence="29">
    <location>
        <begin position="1"/>
        <end position="36"/>
    </location>
</feature>
<dbReference type="GO" id="GO:0005634">
    <property type="term" value="C:nucleus"/>
    <property type="evidence" value="ECO:0007669"/>
    <property type="project" value="UniProtKB-SubCell"/>
</dbReference>
<dbReference type="Pfam" id="PF01363">
    <property type="entry name" value="FYVE"/>
    <property type="match status" value="1"/>
</dbReference>
<dbReference type="SUPFAM" id="SSF52540">
    <property type="entry name" value="P-loop containing nucleoside triphosphate hydrolases"/>
    <property type="match status" value="1"/>
</dbReference>
<keyword evidence="15" id="KW-0411">Iron-sulfur</keyword>
<dbReference type="GO" id="GO:0005524">
    <property type="term" value="F:ATP binding"/>
    <property type="evidence" value="ECO:0007669"/>
    <property type="project" value="UniProtKB-KW"/>
</dbReference>
<evidence type="ECO:0000256" key="29">
    <source>
        <dbReference type="SAM" id="MobiDB-lite"/>
    </source>
</evidence>
<dbReference type="Proteomes" id="UP000887562">
    <property type="component" value="Unplaced"/>
</dbReference>
<evidence type="ECO:0000256" key="4">
    <source>
        <dbReference type="ARBA" id="ARBA00014344"/>
    </source>
</evidence>
<feature type="region of interest" description="Disordered" evidence="29">
    <location>
        <begin position="305"/>
        <end position="324"/>
    </location>
</feature>
<feature type="coiled-coil region" evidence="28">
    <location>
        <begin position="621"/>
        <end position="663"/>
    </location>
</feature>
<dbReference type="CDD" id="cd18788">
    <property type="entry name" value="SF2_C_XPD"/>
    <property type="match status" value="1"/>
</dbReference>
<dbReference type="WBParaSite" id="maker-E.canG7_contigs_5402-snap-gene-1.36-mRNA-1">
    <property type="protein sequence ID" value="maker-E.canG7_contigs_5402-snap-gene-1.36-mRNA-1"/>
    <property type="gene ID" value="EcG7_02187"/>
</dbReference>
<feature type="domain" description="Helicase ATP-binding" evidence="32">
    <location>
        <begin position="392"/>
        <end position="650"/>
    </location>
</feature>
<keyword evidence="17" id="KW-0234">DNA repair</keyword>
<keyword evidence="33" id="KW-1185">Reference proteome</keyword>
<dbReference type="InterPro" id="IPR010614">
    <property type="entry name" value="RAD3-like_helicase_DEAD"/>
</dbReference>
<dbReference type="SUPFAM" id="SSF57903">
    <property type="entry name" value="FYVE/PHD zinc finger"/>
    <property type="match status" value="1"/>
</dbReference>
<evidence type="ECO:0000256" key="24">
    <source>
        <dbReference type="ARBA" id="ARBA00081072"/>
    </source>
</evidence>
<evidence type="ECO:0000256" key="10">
    <source>
        <dbReference type="ARBA" id="ARBA00022801"/>
    </source>
</evidence>
<dbReference type="PANTHER" id="PTHR11472:SF1">
    <property type="entry name" value="GENERAL TRANSCRIPTION AND DNA REPAIR FACTOR IIH HELICASE SUBUNIT XPD"/>
    <property type="match status" value="1"/>
</dbReference>
<keyword evidence="7" id="KW-0547">Nucleotide-binding</keyword>
<keyword evidence="5" id="KW-0004">4Fe-4S</keyword>
<comment type="catalytic activity">
    <reaction evidence="21">
        <text>ATP + H2O = ADP + phosphate + H(+)</text>
        <dbReference type="Rhea" id="RHEA:13065"/>
        <dbReference type="ChEBI" id="CHEBI:15377"/>
        <dbReference type="ChEBI" id="CHEBI:15378"/>
        <dbReference type="ChEBI" id="CHEBI:30616"/>
        <dbReference type="ChEBI" id="CHEBI:43474"/>
        <dbReference type="ChEBI" id="CHEBI:456216"/>
        <dbReference type="EC" id="5.6.2.3"/>
    </reaction>
</comment>
<evidence type="ECO:0000256" key="1">
    <source>
        <dbReference type="ARBA" id="ARBA00001966"/>
    </source>
</evidence>
<keyword evidence="10" id="KW-0378">Hydrolase</keyword>
<dbReference type="InterPro" id="IPR055251">
    <property type="entry name" value="SOS1_NGEF_PH"/>
</dbReference>
<evidence type="ECO:0000256" key="11">
    <source>
        <dbReference type="ARBA" id="ARBA00022806"/>
    </source>
</evidence>
<dbReference type="GO" id="GO:0035315">
    <property type="term" value="P:hair cell differentiation"/>
    <property type="evidence" value="ECO:0007669"/>
    <property type="project" value="UniProtKB-ARBA"/>
</dbReference>
<dbReference type="InterPro" id="IPR011011">
    <property type="entry name" value="Znf_FYVE_PHD"/>
</dbReference>
<dbReference type="Pfam" id="PF13307">
    <property type="entry name" value="Helicase_C_2"/>
    <property type="match status" value="1"/>
</dbReference>
<keyword evidence="18" id="KW-0413">Isomerase</keyword>
<evidence type="ECO:0000313" key="34">
    <source>
        <dbReference type="WBParaSite" id="maker-E.canG7_contigs_5402-snap-gene-1.36-mRNA-1"/>
    </source>
</evidence>
<dbReference type="Gene3D" id="3.40.50.300">
    <property type="entry name" value="P-loop containing nucleotide triphosphate hydrolases"/>
    <property type="match status" value="2"/>
</dbReference>
<keyword evidence="14" id="KW-0408">Iron</keyword>
<dbReference type="InterPro" id="IPR045028">
    <property type="entry name" value="DinG/Rad3-like"/>
</dbReference>
<evidence type="ECO:0000256" key="23">
    <source>
        <dbReference type="ARBA" id="ARBA00079246"/>
    </source>
</evidence>
<dbReference type="PRINTS" id="PR00852">
    <property type="entry name" value="XRODRMPGMNTD"/>
</dbReference>
<dbReference type="PROSITE" id="PS50178">
    <property type="entry name" value="ZF_FYVE"/>
    <property type="match status" value="1"/>
</dbReference>
<dbReference type="InterPro" id="IPR001945">
    <property type="entry name" value="RAD3/XPD"/>
</dbReference>
<keyword evidence="19" id="KW-0539">Nucleus</keyword>
<evidence type="ECO:0000313" key="33">
    <source>
        <dbReference type="Proteomes" id="UP000887562"/>
    </source>
</evidence>
<evidence type="ECO:0000256" key="27">
    <source>
        <dbReference type="PROSITE-ProRule" id="PRU00091"/>
    </source>
</evidence>
<evidence type="ECO:0000256" key="18">
    <source>
        <dbReference type="ARBA" id="ARBA00023235"/>
    </source>
</evidence>
<evidence type="ECO:0000256" key="12">
    <source>
        <dbReference type="ARBA" id="ARBA00022833"/>
    </source>
</evidence>
<evidence type="ECO:0000256" key="9">
    <source>
        <dbReference type="ARBA" id="ARBA00022771"/>
    </source>
</evidence>
<comment type="similarity">
    <text evidence="3">Belongs to the helicase family. RAD3/XPD subfamily.</text>
</comment>
<evidence type="ECO:0000259" key="32">
    <source>
        <dbReference type="PROSITE" id="PS51193"/>
    </source>
</evidence>
<dbReference type="SUPFAM" id="SSF50729">
    <property type="entry name" value="PH domain-like"/>
    <property type="match status" value="1"/>
</dbReference>
<evidence type="ECO:0000256" key="13">
    <source>
        <dbReference type="ARBA" id="ARBA00022840"/>
    </source>
</evidence>
<sequence>MIEGHIGVEETSNQKGHETDTSSSSSSNAEVRRPPLTHVPSVQSDYCFEDARLRETVNAQKLLDLPINDKQSLIAKGILTKICRRRPKQRTFFLFNDALVYANISYGKLLAHPHSLRLEEVTVSDVDDSGIYRHGFIIESPKKSFTVYASIAEEKRRWVLVITQSAEAARQAAGLDTQRKLSLLQKSPVWIPNSVATHCMVCLTTEFTMVQRRKSLFKTENPSRKRWLYHRKHAEGIELFEYSRNVDEKVINNMTVDEEHHCRNCGKVVCGKCSQYRWVLPAQGPSKLRICRACHELLRAQQEGKKAADISTPTTTPDVQPRHVPVFAPPNWQQQIEETLNEKGEDLDNDESSEFDGHILDGHFPRRVILFHPSPNLYLRLSCSSATINVDGLLVYFPYEYIYPEQYHYMLELKATLDAKGHGVLEMPSGTGKTVSILSLMVAYMKAHPGTVEKFVYCSRTVPELEKVMEEMQVLDKYYAKETGASGCGLLAVALSARKNLCIEPSVRRSGDGATVDAACRKLTASFVRRRRQEDSSVPGCSFFEDFDLNGREEVLPTGVYNLLLHANIVVYSYYYMLDPKVATYVSNDFPKNTVVVFDEAHNIDNVCIESMSCVISRRALDRCNQGIEKLASRVAEVKRNDAERLQQEYNRLVQGLREANAARETDTVLANPSRFPSVALAFLALPDEIITGAVPGSLRSADSFISFLRRLLEYVKLRLRVAHVVHETPVAFLKDCLEKVCIDRRPLRSCAERLQSMLDTLEFADLGPFSGLTLLCNFGTLVSTYTKGFCVIIEPFDERAPTVVNPILYFHCMDASFAIHPIFERYTSVILTSGTLSPLDMYPRILNFHPVNSASLTMTLARNCICPMIVSRGSDQVAMTTKFENREDLAVTRNYGHLLVEMSSIVPDGIVAFFPSYHYLESTFATWYEQVMLLVHDLHDDDDDKSDRSRLLICLAFQNLIQKIQQHKLLFVETPDNEETSLALANYQKACENGRGAILLSVARGKVSEGIDFDHHLGRCVIMFGVPYVYTQSRIFKARLDYLREQYNIRPNEFITFDAMRHAAQCLGRAIRGKSDYGIMILADKRYARSDKRCKLPSWIQAQLSDAYVNLSTEEAAQACRRFLRLMGSHPFRQKDQLGLALLTYEHVEALVKERAEAAVIQHYSNVTTANNSTVPGSHMPKLSTALPPTQL</sequence>
<dbReference type="AlphaFoldDB" id="A0A915EXP2"/>
<dbReference type="InterPro" id="IPR006554">
    <property type="entry name" value="Helicase-like_DEXD_c2"/>
</dbReference>
<feature type="domain" description="FYVE-type" evidence="31">
    <location>
        <begin position="260"/>
        <end position="299"/>
    </location>
</feature>